<proteinExistence type="predicted"/>
<dbReference type="OrthoDB" id="5823685at2"/>
<dbReference type="AlphaFoldDB" id="A0A1T4QKB8"/>
<evidence type="ECO:0000313" key="2">
    <source>
        <dbReference type="Proteomes" id="UP000191116"/>
    </source>
</evidence>
<evidence type="ECO:0008006" key="3">
    <source>
        <dbReference type="Google" id="ProtNLM"/>
    </source>
</evidence>
<dbReference type="RefSeq" id="WP_080173926.1">
    <property type="nucleotide sequence ID" value="NZ_AP024855.1"/>
</dbReference>
<sequence>MKIQCVIFNYNLPKQTDETYNILIKNNFSPDHIIVVDNGSDKAPQALSTNLSLPFNVRFSGQANTTLQFLMHYHPSEYYLLITTSAELDSKLNYFQICHQIIAERSKSFGVVMASLIDGETEKITPQQSHHDLMHQMTPYRAVYSAQPIMTLVSHQLLSICYKKHAAYFNTDLKRGHGIDIELQHMALSHGLTTVVSRDLWVHWKTNQAHKLNLADESAYEYRCQAQAEMEKCFAKRYGEQWEIQFRSQFAKVTDTKMKITAKNRYKFASLRQLWYRIKFSFFKLRKKIK</sequence>
<evidence type="ECO:0000313" key="1">
    <source>
        <dbReference type="EMBL" id="SKA03698.1"/>
    </source>
</evidence>
<gene>
    <name evidence="1" type="ORF">CZ814_01038</name>
</gene>
<name>A0A1T4QKB8_9GAMM</name>
<dbReference type="EMBL" id="FUWP01000003">
    <property type="protein sequence ID" value="SKA03698.1"/>
    <property type="molecule type" value="Genomic_DNA"/>
</dbReference>
<organism evidence="1 2">
    <name type="scientific">Photobacterium toruni</name>
    <dbReference type="NCBI Taxonomy" id="1935446"/>
    <lineage>
        <taxon>Bacteria</taxon>
        <taxon>Pseudomonadati</taxon>
        <taxon>Pseudomonadota</taxon>
        <taxon>Gammaproteobacteria</taxon>
        <taxon>Vibrionales</taxon>
        <taxon>Vibrionaceae</taxon>
        <taxon>Photobacterium</taxon>
    </lineage>
</organism>
<dbReference type="InterPro" id="IPR029044">
    <property type="entry name" value="Nucleotide-diphossugar_trans"/>
</dbReference>
<reference evidence="1 2" key="1">
    <citation type="submission" date="2017-02" db="EMBL/GenBank/DDBJ databases">
        <authorList>
            <person name="Peterson S.W."/>
        </authorList>
    </citation>
    <scope>NUCLEOTIDE SEQUENCE [LARGE SCALE GENOMIC DNA]</scope>
    <source>
        <strain evidence="1 2">CECT 9189</strain>
    </source>
</reference>
<protein>
    <recommendedName>
        <fullName evidence="3">Glycosyl transferase family 2</fullName>
    </recommendedName>
</protein>
<accession>A0A1T4QKB8</accession>
<dbReference type="SUPFAM" id="SSF53448">
    <property type="entry name" value="Nucleotide-diphospho-sugar transferases"/>
    <property type="match status" value="1"/>
</dbReference>
<dbReference type="Proteomes" id="UP000191116">
    <property type="component" value="Unassembled WGS sequence"/>
</dbReference>